<keyword evidence="8" id="KW-0839">Vasoconstrictor</keyword>
<evidence type="ECO:0000256" key="7">
    <source>
        <dbReference type="ARBA" id="ARBA00023157"/>
    </source>
</evidence>
<dbReference type="GO" id="GO:0014826">
    <property type="term" value="P:vein smooth muscle contraction"/>
    <property type="evidence" value="ECO:0007669"/>
    <property type="project" value="TreeGrafter"/>
</dbReference>
<protein>
    <recommendedName>
        <fullName evidence="9">Endothelin-3</fullName>
    </recommendedName>
    <alternativeName>
        <fullName evidence="10">Preproendothelin-3</fullName>
    </alternativeName>
</protein>
<comment type="function">
    <text evidence="1">Endothelins are endothelium-derived vasoconstrictor peptides.</text>
</comment>
<dbReference type="InterPro" id="IPR001928">
    <property type="entry name" value="Endothln-like_toxin"/>
</dbReference>
<feature type="signal peptide" evidence="11">
    <location>
        <begin position="1"/>
        <end position="22"/>
    </location>
</feature>
<evidence type="ECO:0000256" key="6">
    <source>
        <dbReference type="ARBA" id="ARBA00022858"/>
    </source>
</evidence>
<keyword evidence="7" id="KW-1015">Disulfide bond</keyword>
<dbReference type="PANTHER" id="PTHR13874">
    <property type="entry name" value="ENDOTHELIN"/>
    <property type="match status" value="1"/>
</dbReference>
<evidence type="ECO:0000256" key="1">
    <source>
        <dbReference type="ARBA" id="ARBA00003023"/>
    </source>
</evidence>
<evidence type="ECO:0000256" key="10">
    <source>
        <dbReference type="ARBA" id="ARBA00041850"/>
    </source>
</evidence>
<comment type="similarity">
    <text evidence="3">Belongs to the endothelin/sarafotoxin family.</text>
</comment>
<comment type="subcellular location">
    <subcellularLocation>
        <location evidence="2">Secreted</location>
    </subcellularLocation>
</comment>
<dbReference type="GO" id="GO:0005615">
    <property type="term" value="C:extracellular space"/>
    <property type="evidence" value="ECO:0007669"/>
    <property type="project" value="TreeGrafter"/>
</dbReference>
<dbReference type="Pfam" id="PF00322">
    <property type="entry name" value="Endothelin"/>
    <property type="match status" value="1"/>
</dbReference>
<evidence type="ECO:0000313" key="14">
    <source>
        <dbReference type="RefSeq" id="XP_031423016.2"/>
    </source>
</evidence>
<evidence type="ECO:0000259" key="12">
    <source>
        <dbReference type="SMART" id="SM00272"/>
    </source>
</evidence>
<dbReference type="GO" id="GO:0005179">
    <property type="term" value="F:hormone activity"/>
    <property type="evidence" value="ECO:0007669"/>
    <property type="project" value="TreeGrafter"/>
</dbReference>
<evidence type="ECO:0000256" key="3">
    <source>
        <dbReference type="ARBA" id="ARBA00010959"/>
    </source>
</evidence>
<dbReference type="InterPro" id="IPR020475">
    <property type="entry name" value="Endothelin"/>
</dbReference>
<feature type="domain" description="Endothelin-like toxin" evidence="12">
    <location>
        <begin position="140"/>
        <end position="161"/>
    </location>
</feature>
<sequence length="236" mass="25978">MAKVVLMDLCVLFLIGLSAAFANGFSSLREDASQEGEIDAVQPSVPSSSSAVKFTTFPGPSHAGGPTCLLCDLSGPRRRAKRCTCYTYKDKECVYYCHLDIIWINTPERIVPYGMSSYRGSQRARRSALTLGPTHTSSPRCVCAQLQDSKCWTFCKERNPNRTLPKPVQETLSEAELYPPVPILAQTGRQHPCLHPLDEVNGINQPVLNITGHAGKRRPDTQQLGVFEEDLVPSAN</sequence>
<dbReference type="AlphaFoldDB" id="A0A6P8FH89"/>
<keyword evidence="13" id="KW-1185">Reference proteome</keyword>
<evidence type="ECO:0000256" key="9">
    <source>
        <dbReference type="ARBA" id="ARBA00040198"/>
    </source>
</evidence>
<dbReference type="KEGG" id="char:116220468"/>
<proteinExistence type="inferred from homology"/>
<evidence type="ECO:0000256" key="5">
    <source>
        <dbReference type="ARBA" id="ARBA00022729"/>
    </source>
</evidence>
<evidence type="ECO:0000256" key="2">
    <source>
        <dbReference type="ARBA" id="ARBA00004613"/>
    </source>
</evidence>
<dbReference type="InterPro" id="IPR019764">
    <property type="entry name" value="Endothelin_toxin_CS"/>
</dbReference>
<reference evidence="14" key="1">
    <citation type="submission" date="2025-08" db="UniProtKB">
        <authorList>
            <consortium name="RefSeq"/>
        </authorList>
    </citation>
    <scope>IDENTIFICATION</scope>
</reference>
<dbReference type="GO" id="GO:0019229">
    <property type="term" value="P:regulation of vasoconstriction"/>
    <property type="evidence" value="ECO:0007669"/>
    <property type="project" value="InterPro"/>
</dbReference>
<evidence type="ECO:0000256" key="11">
    <source>
        <dbReference type="SAM" id="SignalP"/>
    </source>
</evidence>
<keyword evidence="5 11" id="KW-0732">Signal</keyword>
<dbReference type="GO" id="GO:0006874">
    <property type="term" value="P:intracellular calcium ion homeostasis"/>
    <property type="evidence" value="ECO:0007669"/>
    <property type="project" value="TreeGrafter"/>
</dbReference>
<feature type="domain" description="Endothelin-like toxin" evidence="12">
    <location>
        <begin position="82"/>
        <end position="103"/>
    </location>
</feature>
<dbReference type="SMART" id="SM00272">
    <property type="entry name" value="END"/>
    <property type="match status" value="2"/>
</dbReference>
<accession>A0A6P8FH89</accession>
<dbReference type="GO" id="GO:0031708">
    <property type="term" value="F:endothelin B receptor binding"/>
    <property type="evidence" value="ECO:0007669"/>
    <property type="project" value="TreeGrafter"/>
</dbReference>
<keyword evidence="6" id="KW-0838">Vasoactive</keyword>
<feature type="chain" id="PRO_5035248505" description="Endothelin-3" evidence="11">
    <location>
        <begin position="23"/>
        <end position="236"/>
    </location>
</feature>
<dbReference type="PANTHER" id="PTHR13874:SF11">
    <property type="entry name" value="ENDOTHELIN-3"/>
    <property type="match status" value="1"/>
</dbReference>
<organism evidence="13 14">
    <name type="scientific">Clupea harengus</name>
    <name type="common">Atlantic herring</name>
    <dbReference type="NCBI Taxonomy" id="7950"/>
    <lineage>
        <taxon>Eukaryota</taxon>
        <taxon>Metazoa</taxon>
        <taxon>Chordata</taxon>
        <taxon>Craniata</taxon>
        <taxon>Vertebrata</taxon>
        <taxon>Euteleostomi</taxon>
        <taxon>Actinopterygii</taxon>
        <taxon>Neopterygii</taxon>
        <taxon>Teleostei</taxon>
        <taxon>Clupei</taxon>
        <taxon>Clupeiformes</taxon>
        <taxon>Clupeoidei</taxon>
        <taxon>Clupeidae</taxon>
        <taxon>Clupea</taxon>
    </lineage>
</organism>
<dbReference type="RefSeq" id="XP_031423016.2">
    <property type="nucleotide sequence ID" value="XM_031567156.2"/>
</dbReference>
<evidence type="ECO:0000256" key="8">
    <source>
        <dbReference type="ARBA" id="ARBA00023322"/>
    </source>
</evidence>
<evidence type="ECO:0000256" key="4">
    <source>
        <dbReference type="ARBA" id="ARBA00022525"/>
    </source>
</evidence>
<gene>
    <name evidence="14" type="primary">LOC116220468</name>
</gene>
<keyword evidence="4" id="KW-0964">Secreted</keyword>
<dbReference type="GO" id="GO:0003100">
    <property type="term" value="P:regulation of systemic arterial blood pressure by endothelin"/>
    <property type="evidence" value="ECO:0007669"/>
    <property type="project" value="TreeGrafter"/>
</dbReference>
<dbReference type="GeneID" id="116220468"/>
<dbReference type="Proteomes" id="UP000515152">
    <property type="component" value="Chromosome 5"/>
</dbReference>
<dbReference type="PROSITE" id="PS00270">
    <property type="entry name" value="ENDOTHELIN"/>
    <property type="match status" value="2"/>
</dbReference>
<dbReference type="OrthoDB" id="9943124at2759"/>
<name>A0A6P8FH89_CLUHA</name>
<evidence type="ECO:0000313" key="13">
    <source>
        <dbReference type="Proteomes" id="UP000515152"/>
    </source>
</evidence>